<evidence type="ECO:0008006" key="2">
    <source>
        <dbReference type="Google" id="ProtNLM"/>
    </source>
</evidence>
<accession>A0A381RFG8</accession>
<reference evidence="1" key="1">
    <citation type="submission" date="2018-05" db="EMBL/GenBank/DDBJ databases">
        <authorList>
            <person name="Lanie J.A."/>
            <person name="Ng W.-L."/>
            <person name="Kazmierczak K.M."/>
            <person name="Andrzejewski T.M."/>
            <person name="Davidsen T.M."/>
            <person name="Wayne K.J."/>
            <person name="Tettelin H."/>
            <person name="Glass J.I."/>
            <person name="Rusch D."/>
            <person name="Podicherti R."/>
            <person name="Tsui H.-C.T."/>
            <person name="Winkler M.E."/>
        </authorList>
    </citation>
    <scope>NUCLEOTIDE SEQUENCE</scope>
</reference>
<evidence type="ECO:0000313" key="1">
    <source>
        <dbReference type="EMBL" id="SUZ89619.1"/>
    </source>
</evidence>
<dbReference type="AlphaFoldDB" id="A0A381RFG8"/>
<protein>
    <recommendedName>
        <fullName evidence="2">DUF2797 domain-containing protein</fullName>
    </recommendedName>
</protein>
<gene>
    <name evidence="1" type="ORF">METZ01_LOCUS42473</name>
</gene>
<dbReference type="EMBL" id="UINC01001827">
    <property type="protein sequence ID" value="SUZ89619.1"/>
    <property type="molecule type" value="Genomic_DNA"/>
</dbReference>
<sequence length="273" mass="31137">MTEGTLRKMRTELVDPVHYRLPVGETLIDLNSLLGQEISLVYSGRIFCIECDRKTSKSFNQGYCFPCLRRLAACDTCIVRPELCHYHKGTCREPQWGETHCMQPHVVYLANSSGLKVGITRKTQVPTRWIDQGAIQALAIAEVDTRLQSGLMETALKGTVNDKTDWRRMLKGGQTEIDLKFEWEQLRISSEALLTDCQLQFGASTVRLKEQEEPTRIFYPVLRYPEKIKAFNFDKEKSVKGTLEGIKGQYLILDQGVLNIRKFAGYEISFTAC</sequence>
<proteinExistence type="predicted"/>
<dbReference type="InterPro" id="IPR021246">
    <property type="entry name" value="DUF2797"/>
</dbReference>
<organism evidence="1">
    <name type="scientific">marine metagenome</name>
    <dbReference type="NCBI Taxonomy" id="408172"/>
    <lineage>
        <taxon>unclassified sequences</taxon>
        <taxon>metagenomes</taxon>
        <taxon>ecological metagenomes</taxon>
    </lineage>
</organism>
<dbReference type="Pfam" id="PF10977">
    <property type="entry name" value="DUF2797"/>
    <property type="match status" value="1"/>
</dbReference>
<name>A0A381RFG8_9ZZZZ</name>